<dbReference type="Proteomes" id="UP000217648">
    <property type="component" value="Unassembled WGS sequence"/>
</dbReference>
<accession>A0A2A5MBW9</accession>
<reference evidence="2" key="2">
    <citation type="submission" date="2020-08" db="EMBL/GenBank/DDBJ databases">
        <title>Genomic evolution and epidemiology of Klebsiella pneumoniae from a major hospital in Beijing, China, over a fifteen-year period: dissemination of known and novel high-risk clones.</title>
        <authorList>
            <person name="Palmieri M."/>
        </authorList>
    </citation>
    <scope>NUCLEOTIDE SEQUENCE</scope>
    <source>
        <strain evidence="2">K7050</strain>
    </source>
</reference>
<dbReference type="Pfam" id="PF13276">
    <property type="entry name" value="HTH_21"/>
    <property type="match status" value="1"/>
</dbReference>
<dbReference type="InterPro" id="IPR050900">
    <property type="entry name" value="Transposase_IS3/IS150/IS904"/>
</dbReference>
<dbReference type="InterPro" id="IPR001584">
    <property type="entry name" value="Integrase_cat-core"/>
</dbReference>
<dbReference type="InterPro" id="IPR036388">
    <property type="entry name" value="WH-like_DNA-bd_sf"/>
</dbReference>
<feature type="domain" description="Integrase catalytic" evidence="1">
    <location>
        <begin position="290"/>
        <end position="452"/>
    </location>
</feature>
<dbReference type="InterPro" id="IPR048020">
    <property type="entry name" value="Transpos_IS3"/>
</dbReference>
<dbReference type="InterPro" id="IPR025948">
    <property type="entry name" value="HTH-like_dom"/>
</dbReference>
<dbReference type="PANTHER" id="PTHR46889">
    <property type="entry name" value="TRANSPOSASE INSF FOR INSERTION SEQUENCE IS3B-RELATED"/>
    <property type="match status" value="1"/>
</dbReference>
<evidence type="ECO:0000259" key="1">
    <source>
        <dbReference type="PROSITE" id="PS50994"/>
    </source>
</evidence>
<dbReference type="RefSeq" id="WP_094955560.1">
    <property type="nucleotide sequence ID" value="NZ_AP022184.1"/>
</dbReference>
<dbReference type="NCBIfam" id="NF033516">
    <property type="entry name" value="transpos_IS3"/>
    <property type="match status" value="1"/>
</dbReference>
<gene>
    <name evidence="3" type="ORF">CP911_27920</name>
    <name evidence="2" type="ORF">H8L09_26950</name>
</gene>
<dbReference type="Pfam" id="PF13333">
    <property type="entry name" value="rve_2"/>
    <property type="match status" value="1"/>
</dbReference>
<dbReference type="Gene3D" id="3.30.420.10">
    <property type="entry name" value="Ribonuclease H-like superfamily/Ribonuclease H"/>
    <property type="match status" value="1"/>
</dbReference>
<evidence type="ECO:0000313" key="2">
    <source>
        <dbReference type="EMBL" id="MBC5048984.1"/>
    </source>
</evidence>
<dbReference type="Pfam" id="PF13518">
    <property type="entry name" value="HTH_28"/>
    <property type="match status" value="2"/>
</dbReference>
<sequence>MTKRKYTFEQRLEVVMHYFATDDGYRITSARFNVPRTQVRMWVAAYDAYGEEGLRPRDKGVSIDPEIRIEAVNAVLSGQISRCQAATKYKLAGSASISRWIDVFDKHGEEGLRSLRLGKKRTPEMLDDPLAVEAAREQSKDKRIQELERKVRFLELRVLYLPKAESLSSVRDKVRVVDELRQHYPFDQLLRISQIPRSTFYYHLKALKSPEKYGEIKCRIKEIYNENCDRYGYRRITLALRQEMGAINHKVVQRLMNRLSLKAAIKVKRYSSWRGERGEVVDNVLQRNFKATRPNEKWVTDVTEFAVNGRKLYLSPIIDLFNNEVISYSISERPAMPMIDEMLDKALAKLDEQSSPVLHSDQGWQYRHRWYQYQLRANGVVQSMSRKGNCLDNACAECFFGTLKSECFYLNTFNDIDELKVAVTNYIDYYNNRRISLKLKGLSPVEYRLKAFPYPLRI</sequence>
<organism evidence="3 4">
    <name type="scientific">Klebsiella quasipneumoniae</name>
    <dbReference type="NCBI Taxonomy" id="1463165"/>
    <lineage>
        <taxon>Bacteria</taxon>
        <taxon>Pseudomonadati</taxon>
        <taxon>Pseudomonadota</taxon>
        <taxon>Gammaproteobacteria</taxon>
        <taxon>Enterobacterales</taxon>
        <taxon>Enterobacteriaceae</taxon>
        <taxon>Klebsiella/Raoultella group</taxon>
        <taxon>Klebsiella</taxon>
        <taxon>Klebsiella pneumoniae complex</taxon>
    </lineage>
</organism>
<reference evidence="3 4" key="1">
    <citation type="submission" date="2017-09" db="EMBL/GenBank/DDBJ databases">
        <title>Mdr eskape-Ghana.</title>
        <authorList>
            <person name="Agyepong N."/>
            <person name="Janice J."/>
            <person name="Samuelsen O."/>
            <person name="Owusu-Ofori A."/>
            <person name="Sundsfjord A."/>
            <person name="Essack S."/>
            <person name="Pedersen T."/>
        </authorList>
    </citation>
    <scope>NUCLEOTIDE SEQUENCE [LARGE SCALE GENOMIC DNA]</scope>
    <source>
        <strain evidence="3 4">46</strain>
    </source>
</reference>
<dbReference type="InterPro" id="IPR036397">
    <property type="entry name" value="RNaseH_sf"/>
</dbReference>
<dbReference type="SUPFAM" id="SSF53098">
    <property type="entry name" value="Ribonuclease H-like"/>
    <property type="match status" value="1"/>
</dbReference>
<dbReference type="GO" id="GO:0015074">
    <property type="term" value="P:DNA integration"/>
    <property type="evidence" value="ECO:0007669"/>
    <property type="project" value="InterPro"/>
</dbReference>
<dbReference type="InterPro" id="IPR010921">
    <property type="entry name" value="Trp_repressor/repl_initiator"/>
</dbReference>
<name>A0A2A5MBW9_9ENTR</name>
<dbReference type="InterPro" id="IPR012337">
    <property type="entry name" value="RNaseH-like_sf"/>
</dbReference>
<dbReference type="PROSITE" id="PS50994">
    <property type="entry name" value="INTEGRASE"/>
    <property type="match status" value="1"/>
</dbReference>
<dbReference type="EMBL" id="NXHG01000041">
    <property type="protein sequence ID" value="PCM58377.1"/>
    <property type="molecule type" value="Genomic_DNA"/>
</dbReference>
<dbReference type="PANTHER" id="PTHR46889:SF4">
    <property type="entry name" value="TRANSPOSASE INSO FOR INSERTION SEQUENCE ELEMENT IS911B-RELATED"/>
    <property type="match status" value="1"/>
</dbReference>
<dbReference type="Pfam" id="PF00665">
    <property type="entry name" value="rve"/>
    <property type="match status" value="1"/>
</dbReference>
<evidence type="ECO:0000313" key="3">
    <source>
        <dbReference type="EMBL" id="PCM58377.1"/>
    </source>
</evidence>
<proteinExistence type="predicted"/>
<dbReference type="SUPFAM" id="SSF48295">
    <property type="entry name" value="TrpR-like"/>
    <property type="match status" value="2"/>
</dbReference>
<comment type="caution">
    <text evidence="3">The sequence shown here is derived from an EMBL/GenBank/DDBJ whole genome shotgun (WGS) entry which is preliminary data.</text>
</comment>
<dbReference type="GO" id="GO:0043565">
    <property type="term" value="F:sequence-specific DNA binding"/>
    <property type="evidence" value="ECO:0007669"/>
    <property type="project" value="InterPro"/>
</dbReference>
<dbReference type="Proteomes" id="UP000646540">
    <property type="component" value="Unassembled WGS sequence"/>
</dbReference>
<dbReference type="Gene3D" id="1.10.10.10">
    <property type="entry name" value="Winged helix-like DNA-binding domain superfamily/Winged helix DNA-binding domain"/>
    <property type="match status" value="2"/>
</dbReference>
<protein>
    <submittedName>
        <fullName evidence="3">IS3 family transposase</fullName>
    </submittedName>
</protein>
<dbReference type="AlphaFoldDB" id="A0A2A5MBW9"/>
<evidence type="ECO:0000313" key="4">
    <source>
        <dbReference type="Proteomes" id="UP000217648"/>
    </source>
</evidence>
<dbReference type="InterPro" id="IPR055247">
    <property type="entry name" value="InsJ-like_HTH"/>
</dbReference>
<dbReference type="EMBL" id="JACNQW010000038">
    <property type="protein sequence ID" value="MBC5048984.1"/>
    <property type="molecule type" value="Genomic_DNA"/>
</dbReference>